<comment type="caution">
    <text evidence="1">The sequence shown here is derived from an EMBL/GenBank/DDBJ whole genome shotgun (WGS) entry which is preliminary data.</text>
</comment>
<sequence>IPAAIPTPELFPGSYLYRGLSFDHLPLGIQSFLTSYGLNDPAHYTSADVAAVLRVYTDRLIELTRPTCKQIVTIQFSWNVLSIVWPPHMEQYIFPLIAMYHPTMANLIRLQRGTMIPALLVQVTEYLLYADALVWAHIALRAGTPDAMTFEAVLEYRHRQIQPVMDRIGDYITELYAWVVKMWEQRWCTEGCMIYLRVEPSPTPQKMPVV</sequence>
<reference evidence="1 2" key="1">
    <citation type="journal article" date="2024" name="J Genomics">
        <title>Draft genome sequencing and assembly of Favolaschia claudopus CIRM-BRFM 2984 isolated from oak limbs.</title>
        <authorList>
            <person name="Navarro D."/>
            <person name="Drula E."/>
            <person name="Chaduli D."/>
            <person name="Cazenave R."/>
            <person name="Ahrendt S."/>
            <person name="Wang J."/>
            <person name="Lipzen A."/>
            <person name="Daum C."/>
            <person name="Barry K."/>
            <person name="Grigoriev I.V."/>
            <person name="Favel A."/>
            <person name="Rosso M.N."/>
            <person name="Martin F."/>
        </authorList>
    </citation>
    <scope>NUCLEOTIDE SEQUENCE [LARGE SCALE GENOMIC DNA]</scope>
    <source>
        <strain evidence="1 2">CIRM-BRFM 2984</strain>
    </source>
</reference>
<accession>A0AAW0A7V7</accession>
<dbReference type="EMBL" id="JAWWNJ010000079">
    <property type="protein sequence ID" value="KAK7002181.1"/>
    <property type="molecule type" value="Genomic_DNA"/>
</dbReference>
<evidence type="ECO:0000313" key="2">
    <source>
        <dbReference type="Proteomes" id="UP001362999"/>
    </source>
</evidence>
<dbReference type="Proteomes" id="UP001362999">
    <property type="component" value="Unassembled WGS sequence"/>
</dbReference>
<keyword evidence="2" id="KW-1185">Reference proteome</keyword>
<gene>
    <name evidence="1" type="ORF">R3P38DRAFT_2433699</name>
</gene>
<feature type="non-terminal residue" evidence="1">
    <location>
        <position position="1"/>
    </location>
</feature>
<dbReference type="AlphaFoldDB" id="A0AAW0A7V7"/>
<evidence type="ECO:0000313" key="1">
    <source>
        <dbReference type="EMBL" id="KAK7002181.1"/>
    </source>
</evidence>
<organism evidence="1 2">
    <name type="scientific">Favolaschia claudopus</name>
    <dbReference type="NCBI Taxonomy" id="2862362"/>
    <lineage>
        <taxon>Eukaryota</taxon>
        <taxon>Fungi</taxon>
        <taxon>Dikarya</taxon>
        <taxon>Basidiomycota</taxon>
        <taxon>Agaricomycotina</taxon>
        <taxon>Agaricomycetes</taxon>
        <taxon>Agaricomycetidae</taxon>
        <taxon>Agaricales</taxon>
        <taxon>Marasmiineae</taxon>
        <taxon>Mycenaceae</taxon>
        <taxon>Favolaschia</taxon>
    </lineage>
</organism>
<feature type="non-terminal residue" evidence="1">
    <location>
        <position position="210"/>
    </location>
</feature>
<proteinExistence type="predicted"/>
<name>A0AAW0A7V7_9AGAR</name>
<protein>
    <submittedName>
        <fullName evidence="1">Uncharacterized protein</fullName>
    </submittedName>
</protein>